<evidence type="ECO:0000313" key="3">
    <source>
        <dbReference type="Proteomes" id="UP000299102"/>
    </source>
</evidence>
<dbReference type="InterPro" id="IPR043128">
    <property type="entry name" value="Rev_trsase/Diguanyl_cyclase"/>
</dbReference>
<dbReference type="GO" id="GO:0071897">
    <property type="term" value="P:DNA biosynthetic process"/>
    <property type="evidence" value="ECO:0007669"/>
    <property type="project" value="UniProtKB-ARBA"/>
</dbReference>
<dbReference type="PANTHER" id="PTHR33064:SF37">
    <property type="entry name" value="RIBONUCLEASE H"/>
    <property type="match status" value="1"/>
</dbReference>
<dbReference type="PANTHER" id="PTHR33064">
    <property type="entry name" value="POL PROTEIN"/>
    <property type="match status" value="1"/>
</dbReference>
<evidence type="ECO:0000313" key="2">
    <source>
        <dbReference type="EMBL" id="GBO98535.1"/>
    </source>
</evidence>
<proteinExistence type="predicted"/>
<organism evidence="2 3">
    <name type="scientific">Eumeta variegata</name>
    <name type="common">Bagworm moth</name>
    <name type="synonym">Eumeta japonica</name>
    <dbReference type="NCBI Taxonomy" id="151549"/>
    <lineage>
        <taxon>Eukaryota</taxon>
        <taxon>Metazoa</taxon>
        <taxon>Ecdysozoa</taxon>
        <taxon>Arthropoda</taxon>
        <taxon>Hexapoda</taxon>
        <taxon>Insecta</taxon>
        <taxon>Pterygota</taxon>
        <taxon>Neoptera</taxon>
        <taxon>Endopterygota</taxon>
        <taxon>Lepidoptera</taxon>
        <taxon>Glossata</taxon>
        <taxon>Ditrysia</taxon>
        <taxon>Tineoidea</taxon>
        <taxon>Psychidae</taxon>
        <taxon>Oiketicinae</taxon>
        <taxon>Eumeta</taxon>
    </lineage>
</organism>
<dbReference type="AlphaFoldDB" id="A0A4C1S9E7"/>
<dbReference type="OrthoDB" id="41323at2759"/>
<dbReference type="Pfam" id="PF00078">
    <property type="entry name" value="RVT_1"/>
    <property type="match status" value="1"/>
</dbReference>
<dbReference type="InterPro" id="IPR000477">
    <property type="entry name" value="RT_dom"/>
</dbReference>
<dbReference type="CDD" id="cd01647">
    <property type="entry name" value="RT_LTR"/>
    <property type="match status" value="1"/>
</dbReference>
<dbReference type="InterPro" id="IPR043502">
    <property type="entry name" value="DNA/RNA_pol_sf"/>
</dbReference>
<comment type="caution">
    <text evidence="2">The sequence shown here is derived from an EMBL/GenBank/DDBJ whole genome shotgun (WGS) entry which is preliminary data.</text>
</comment>
<dbReference type="EMBL" id="BGZK01003193">
    <property type="protein sequence ID" value="GBO98535.1"/>
    <property type="molecule type" value="Genomic_DNA"/>
</dbReference>
<reference evidence="2 3" key="1">
    <citation type="journal article" date="2019" name="Commun. Biol.">
        <title>The bagworm genome reveals a unique fibroin gene that provides high tensile strength.</title>
        <authorList>
            <person name="Kono N."/>
            <person name="Nakamura H."/>
            <person name="Ohtoshi R."/>
            <person name="Tomita M."/>
            <person name="Numata K."/>
            <person name="Arakawa K."/>
        </authorList>
    </citation>
    <scope>NUCLEOTIDE SEQUENCE [LARGE SCALE GENOMIC DNA]</scope>
</reference>
<evidence type="ECO:0000259" key="1">
    <source>
        <dbReference type="Pfam" id="PF00078"/>
    </source>
</evidence>
<dbReference type="InterPro" id="IPR051320">
    <property type="entry name" value="Viral_Replic_Matur_Polypro"/>
</dbReference>
<dbReference type="Gene3D" id="3.30.70.270">
    <property type="match status" value="2"/>
</dbReference>
<keyword evidence="3" id="KW-1185">Reference proteome</keyword>
<accession>A0A4C1S9E7</accession>
<dbReference type="STRING" id="151549.A0A4C1S9E7"/>
<name>A0A4C1S9E7_EUMVA</name>
<feature type="domain" description="Reverse transcriptase" evidence="1">
    <location>
        <begin position="130"/>
        <end position="218"/>
    </location>
</feature>
<gene>
    <name evidence="2" type="ORF">EVAR_1038_1</name>
</gene>
<sequence length="328" mass="37800">MSTPLDSVAELADRIKISYHTTQGVYFIFITRQPRHYFDILNKQVAAPTRKLEECAWKYANHVYIDRLHVYISVKTRSYSRPEEYPYCWYHHRFGSADSAHNSVHLIGKRQQQPLAIPVHTEDIPKTATTPFGLYEFPYMTFGLRNATHTFQRFIDEVLRGLDFYYSFIDDILVFSKTHIEHEKHLRCLFQRVKEYGILVNTSKCTFGQKEIDFLGHRVTDGIKLLDMKAKAVQKYPPPKTIKELRRFLGIINFSRRFIPAAAEYQASLNSLLAGAKAKCLQPIQLTPKILPHHCRQIHTLAGGISSGDNGKLVQPNSYLDGGKIRLS</sequence>
<dbReference type="FunFam" id="3.30.70.270:FF:000003">
    <property type="entry name" value="Transposon Ty3-G Gag-Pol polyprotein"/>
    <property type="match status" value="1"/>
</dbReference>
<dbReference type="Proteomes" id="UP000299102">
    <property type="component" value="Unassembled WGS sequence"/>
</dbReference>
<protein>
    <recommendedName>
        <fullName evidence="1">Reverse transcriptase domain-containing protein</fullName>
    </recommendedName>
</protein>
<dbReference type="SUPFAM" id="SSF56672">
    <property type="entry name" value="DNA/RNA polymerases"/>
    <property type="match status" value="1"/>
</dbReference>